<sequence>SPNRSRKSMNTSCQPGRSCLKRRNCDRSCVQISPLEGALI</sequence>
<organism evidence="1">
    <name type="scientific">Nothobranchius korthausae</name>
    <dbReference type="NCBI Taxonomy" id="1143690"/>
    <lineage>
        <taxon>Eukaryota</taxon>
        <taxon>Metazoa</taxon>
        <taxon>Chordata</taxon>
        <taxon>Craniata</taxon>
        <taxon>Vertebrata</taxon>
        <taxon>Euteleostomi</taxon>
        <taxon>Actinopterygii</taxon>
        <taxon>Neopterygii</taxon>
        <taxon>Teleostei</taxon>
        <taxon>Neoteleostei</taxon>
        <taxon>Acanthomorphata</taxon>
        <taxon>Ovalentaria</taxon>
        <taxon>Atherinomorphae</taxon>
        <taxon>Cyprinodontiformes</taxon>
        <taxon>Nothobranchiidae</taxon>
        <taxon>Nothobranchius</taxon>
    </lineage>
</organism>
<reference evidence="1" key="1">
    <citation type="submission" date="2016-05" db="EMBL/GenBank/DDBJ databases">
        <authorList>
            <person name="Lavstsen T."/>
            <person name="Jespersen J.S."/>
        </authorList>
    </citation>
    <scope>NUCLEOTIDE SEQUENCE</scope>
    <source>
        <tissue evidence="1">Brain</tissue>
    </source>
</reference>
<feature type="non-terminal residue" evidence="1">
    <location>
        <position position="1"/>
    </location>
</feature>
<accession>A0A1A8G2J9</accession>
<evidence type="ECO:0000313" key="1">
    <source>
        <dbReference type="EMBL" id="SBQ65900.1"/>
    </source>
</evidence>
<proteinExistence type="predicted"/>
<gene>
    <name evidence="1" type="primary">Nfu_g_1_005601</name>
</gene>
<protein>
    <submittedName>
        <fullName evidence="1">Uncharacterized protein</fullName>
    </submittedName>
</protein>
<dbReference type="EMBL" id="HAEB01019373">
    <property type="protein sequence ID" value="SBQ65900.1"/>
    <property type="molecule type" value="Transcribed_RNA"/>
</dbReference>
<reference evidence="1" key="2">
    <citation type="submission" date="2016-06" db="EMBL/GenBank/DDBJ databases">
        <title>The genome of a short-lived fish provides insights into sex chromosome evolution and the genetic control of aging.</title>
        <authorList>
            <person name="Reichwald K."/>
            <person name="Felder M."/>
            <person name="Petzold A."/>
            <person name="Koch P."/>
            <person name="Groth M."/>
            <person name="Platzer M."/>
        </authorList>
    </citation>
    <scope>NUCLEOTIDE SEQUENCE</scope>
    <source>
        <tissue evidence="1">Brain</tissue>
    </source>
</reference>
<dbReference type="AlphaFoldDB" id="A0A1A8G2J9"/>
<name>A0A1A8G2J9_9TELE</name>